<keyword evidence="1" id="KW-1133">Transmembrane helix</keyword>
<sequence length="86" mass="9227">MLLVASHDNIYALWLEDVNATESSYEQRILMRASMDGGKTFSSVTTLEDVITVPEFEAAAAVVAALAVGGVVAAARFTKYKRTSAQ</sequence>
<organism evidence="2 3">
    <name type="scientific">Candidatus Nitrososphaera evergladensis SR1</name>
    <dbReference type="NCBI Taxonomy" id="1459636"/>
    <lineage>
        <taxon>Archaea</taxon>
        <taxon>Nitrososphaerota</taxon>
        <taxon>Nitrososphaeria</taxon>
        <taxon>Nitrososphaerales</taxon>
        <taxon>Nitrososphaeraceae</taxon>
        <taxon>Nitrososphaera</taxon>
    </lineage>
</organism>
<proteinExistence type="predicted"/>
<evidence type="ECO:0000256" key="1">
    <source>
        <dbReference type="SAM" id="Phobius"/>
    </source>
</evidence>
<keyword evidence="1" id="KW-0472">Membrane</keyword>
<reference evidence="2 3" key="1">
    <citation type="journal article" date="2014" name="PLoS ONE">
        <title>Genome Sequence of Candidatus Nitrososphaera evergladensis from Group I.1b Enriched from Everglades Soil Reveals Novel Genomic Features of the Ammonia-Oxidizing Archaea.</title>
        <authorList>
            <person name="Zhalnina K.V."/>
            <person name="Dias R."/>
            <person name="Leonard M.T."/>
            <person name="Dorr de Quadros P."/>
            <person name="Camargo F.A."/>
            <person name="Drew J.C."/>
            <person name="Farmerie W.G."/>
            <person name="Daroub S.H."/>
            <person name="Triplett E.W."/>
        </authorList>
    </citation>
    <scope>NUCLEOTIDE SEQUENCE [LARGE SCALE GENOMIC DNA]</scope>
    <source>
        <strain evidence="2 3">SR1</strain>
    </source>
</reference>
<evidence type="ECO:0000313" key="2">
    <source>
        <dbReference type="EMBL" id="AIF85344.1"/>
    </source>
</evidence>
<dbReference type="Proteomes" id="UP000028194">
    <property type="component" value="Chromosome"/>
</dbReference>
<accession>A0A075N1K2</accession>
<dbReference type="KEGG" id="nev:NTE_03315"/>
<keyword evidence="1" id="KW-0812">Transmembrane</keyword>
<feature type="transmembrane region" description="Helical" evidence="1">
    <location>
        <begin position="58"/>
        <end position="77"/>
    </location>
</feature>
<name>A0A075N1K2_9ARCH</name>
<evidence type="ECO:0000313" key="3">
    <source>
        <dbReference type="Proteomes" id="UP000028194"/>
    </source>
</evidence>
<protein>
    <submittedName>
        <fullName evidence="2">Uncharacterized protein</fullName>
    </submittedName>
</protein>
<dbReference type="EMBL" id="CP007174">
    <property type="protein sequence ID" value="AIF85344.1"/>
    <property type="molecule type" value="Genomic_DNA"/>
</dbReference>
<dbReference type="AlphaFoldDB" id="A0A075N1K2"/>
<dbReference type="HOGENOM" id="CLU_2490279_0_0_2"/>
<gene>
    <name evidence="2" type="ORF">NTE_03315</name>
</gene>
<keyword evidence="3" id="KW-1185">Reference proteome</keyword>
<dbReference type="STRING" id="1459636.NTE_03315"/>